<evidence type="ECO:0000256" key="3">
    <source>
        <dbReference type="ARBA" id="ARBA00022723"/>
    </source>
</evidence>
<dbReference type="Gene3D" id="3.20.20.140">
    <property type="entry name" value="Metal-dependent hydrolases"/>
    <property type="match status" value="1"/>
</dbReference>
<dbReference type="SUPFAM" id="SSF51556">
    <property type="entry name" value="Metallo-dependent hydrolases"/>
    <property type="match status" value="1"/>
</dbReference>
<dbReference type="GO" id="GO:0005829">
    <property type="term" value="C:cytosol"/>
    <property type="evidence" value="ECO:0007669"/>
    <property type="project" value="TreeGrafter"/>
</dbReference>
<reference evidence="8" key="1">
    <citation type="submission" date="2017-02" db="UniProtKB">
        <authorList>
            <consortium name="WormBaseParasite"/>
        </authorList>
    </citation>
    <scope>IDENTIFICATION</scope>
</reference>
<protein>
    <recommendedName>
        <fullName evidence="5">Deoxyribonuclease TATDN1</fullName>
    </recommendedName>
</protein>
<dbReference type="CDD" id="cd01310">
    <property type="entry name" value="TatD_DNAse"/>
    <property type="match status" value="1"/>
</dbReference>
<feature type="binding site" evidence="7">
    <location>
        <position position="213"/>
    </location>
    <ligand>
        <name>a divalent metal cation</name>
        <dbReference type="ChEBI" id="CHEBI:60240"/>
        <label>1</label>
    </ligand>
</feature>
<evidence type="ECO:0000256" key="2">
    <source>
        <dbReference type="ARBA" id="ARBA00022722"/>
    </source>
</evidence>
<feature type="binding site" evidence="7">
    <location>
        <position position="100"/>
    </location>
    <ligand>
        <name>a divalent metal cation</name>
        <dbReference type="ChEBI" id="CHEBI:60240"/>
        <label>1</label>
    </ligand>
</feature>
<dbReference type="InterPro" id="IPR050891">
    <property type="entry name" value="TatD-type_Hydrolase"/>
</dbReference>
<name>A0A0N4WH10_HAEPC</name>
<evidence type="ECO:0000256" key="6">
    <source>
        <dbReference type="ARBA" id="ARBA00045223"/>
    </source>
</evidence>
<dbReference type="OMA" id="PRNEPAK"/>
<evidence type="ECO:0000256" key="1">
    <source>
        <dbReference type="ARBA" id="ARBA00009275"/>
    </source>
</evidence>
<dbReference type="Pfam" id="PF01026">
    <property type="entry name" value="TatD_DNase"/>
    <property type="match status" value="1"/>
</dbReference>
<dbReference type="PANTHER" id="PTHR10060:SF15">
    <property type="entry name" value="DEOXYRIBONUCLEASE TATDN1"/>
    <property type="match status" value="1"/>
</dbReference>
<comment type="function">
    <text evidence="6">Deoxyribonuclease which catalyzes (in vitro) the decatenation of kinetoplast DNA, which are circular DNA catenated to each other, producing linear DNA molecules. Plays an important role in chromosomal segregation and cell cycle progression during eye development probably via its DNA decatenation activity.</text>
</comment>
<dbReference type="AlphaFoldDB" id="A0A0N4WH10"/>
<comment type="similarity">
    <text evidence="1">Belongs to the metallo-dependent hydrolases superfamily. TatD-type hydrolase family.</text>
</comment>
<sequence>LIRVVPYELVDIGANLGHPLFKNDLNDVLIRARQSGISKLMITGTCEKISKEAMELAETMPGFLYFTAGVHPHDAKDFDTKTLDTLRSLQAHAQCVAVGECGLDFNRNFSPPDTQKEVFAKQVRITSINTFPVTALKISHEDMIRILMTFSPMLPPAVIHCFTGTEDEAKKYIEMGFYIGLTGFLWKDRLTNGVQVALRNGSIPLDRLLIETDAPFMYPKISDKKLPADVKEAFTEPTKLLHKFTSFNRNEPCALAAVCEMIAAFMGRDPKEVAEVTTANAKRVYGLH</sequence>
<dbReference type="GO" id="GO:0008310">
    <property type="term" value="F:single-stranded DNA 3'-5' DNA exonuclease activity"/>
    <property type="evidence" value="ECO:0007669"/>
    <property type="project" value="TreeGrafter"/>
</dbReference>
<dbReference type="PANTHER" id="PTHR10060">
    <property type="entry name" value="TATD FAMILY DEOXYRIBONUCLEASE"/>
    <property type="match status" value="1"/>
</dbReference>
<keyword evidence="3 7" id="KW-0479">Metal-binding</keyword>
<dbReference type="InterPro" id="IPR032466">
    <property type="entry name" value="Metal_Hydrolase"/>
</dbReference>
<evidence type="ECO:0000256" key="4">
    <source>
        <dbReference type="ARBA" id="ARBA00022801"/>
    </source>
</evidence>
<evidence type="ECO:0000256" key="5">
    <source>
        <dbReference type="ARBA" id="ARBA00039767"/>
    </source>
</evidence>
<evidence type="ECO:0000313" key="8">
    <source>
        <dbReference type="WBParaSite" id="HPLM_0001014301-mRNA-1"/>
    </source>
</evidence>
<accession>A0A0N4WH10</accession>
<organism evidence="8">
    <name type="scientific">Haemonchus placei</name>
    <name type="common">Barber's pole worm</name>
    <dbReference type="NCBI Taxonomy" id="6290"/>
    <lineage>
        <taxon>Eukaryota</taxon>
        <taxon>Metazoa</taxon>
        <taxon>Ecdysozoa</taxon>
        <taxon>Nematoda</taxon>
        <taxon>Chromadorea</taxon>
        <taxon>Rhabditida</taxon>
        <taxon>Rhabditina</taxon>
        <taxon>Rhabditomorpha</taxon>
        <taxon>Strongyloidea</taxon>
        <taxon>Trichostrongylidae</taxon>
        <taxon>Haemonchus</taxon>
    </lineage>
</organism>
<evidence type="ECO:0000256" key="7">
    <source>
        <dbReference type="PIRSR" id="PIRSR005902-1"/>
    </source>
</evidence>
<feature type="binding site" evidence="7">
    <location>
        <position position="160"/>
    </location>
    <ligand>
        <name>a divalent metal cation</name>
        <dbReference type="ChEBI" id="CHEBI:60240"/>
        <label>2</label>
    </ligand>
</feature>
<dbReference type="PIRSF" id="PIRSF005902">
    <property type="entry name" value="DNase_TatD"/>
    <property type="match status" value="1"/>
</dbReference>
<dbReference type="WBParaSite" id="HPLM_0001014301-mRNA-1">
    <property type="protein sequence ID" value="HPLM_0001014301-mRNA-1"/>
    <property type="gene ID" value="HPLM_0001014301"/>
</dbReference>
<dbReference type="InterPro" id="IPR001130">
    <property type="entry name" value="TatD-like"/>
</dbReference>
<dbReference type="GO" id="GO:0046872">
    <property type="term" value="F:metal ion binding"/>
    <property type="evidence" value="ECO:0007669"/>
    <property type="project" value="UniProtKB-KW"/>
</dbReference>
<keyword evidence="2" id="KW-0540">Nuclease</keyword>
<keyword evidence="4" id="KW-0378">Hydrolase</keyword>
<proteinExistence type="inferred from homology"/>